<feature type="compositionally biased region" description="Low complexity" evidence="1">
    <location>
        <begin position="25"/>
        <end position="34"/>
    </location>
</feature>
<evidence type="ECO:0000313" key="3">
    <source>
        <dbReference type="Proteomes" id="UP000004893"/>
    </source>
</evidence>
<feature type="non-terminal residue" evidence="2">
    <location>
        <position position="167"/>
    </location>
</feature>
<evidence type="ECO:0000256" key="1">
    <source>
        <dbReference type="SAM" id="MobiDB-lite"/>
    </source>
</evidence>
<proteinExistence type="predicted"/>
<gene>
    <name evidence="2" type="ORF">CLOHYLEM_07928</name>
</gene>
<feature type="region of interest" description="Disordered" evidence="1">
    <location>
        <begin position="25"/>
        <end position="105"/>
    </location>
</feature>
<dbReference type="EMBL" id="ABYI02000165">
    <property type="protein sequence ID" value="EEG72009.1"/>
    <property type="molecule type" value="Genomic_DNA"/>
</dbReference>
<organism evidence="2 3">
    <name type="scientific">[Clostridium] hylemonae DSM 15053</name>
    <dbReference type="NCBI Taxonomy" id="553973"/>
    <lineage>
        <taxon>Bacteria</taxon>
        <taxon>Bacillati</taxon>
        <taxon>Bacillota</taxon>
        <taxon>Clostridia</taxon>
        <taxon>Lachnospirales</taxon>
        <taxon>Lachnospiraceae</taxon>
    </lineage>
</organism>
<sequence length="167" mass="17842">LAVVLVGSNAIYSMSSALKANEIDAAQEASAQADSEPEPQVPESNNEGVDVSVVNDGKSGQTQEPQQSEPQQQTGQGTEQGASVTEPQTGEPQQPQDTEQEETKYDVVIHKPEADGGVVKVWTAGDKRTVTYDGNNVFKEEVAEGTTYNIEITANDGYEVEKVADKN</sequence>
<dbReference type="Proteomes" id="UP000004893">
    <property type="component" value="Unassembled WGS sequence"/>
</dbReference>
<reference evidence="2" key="1">
    <citation type="submission" date="2009-02" db="EMBL/GenBank/DDBJ databases">
        <authorList>
            <person name="Fulton L."/>
            <person name="Clifton S."/>
            <person name="Fulton B."/>
            <person name="Xu J."/>
            <person name="Minx P."/>
            <person name="Pepin K.H."/>
            <person name="Johnson M."/>
            <person name="Bhonagiri V."/>
            <person name="Nash W.E."/>
            <person name="Mardis E.R."/>
            <person name="Wilson R.K."/>
        </authorList>
    </citation>
    <scope>NUCLEOTIDE SEQUENCE [LARGE SCALE GENOMIC DNA]</scope>
    <source>
        <strain evidence="2">DSM 15053</strain>
    </source>
</reference>
<protein>
    <submittedName>
        <fullName evidence="2">Uncharacterized protein</fullName>
    </submittedName>
</protein>
<evidence type="ECO:0000313" key="2">
    <source>
        <dbReference type="EMBL" id="EEG72009.1"/>
    </source>
</evidence>
<reference evidence="2" key="2">
    <citation type="submission" date="2013-06" db="EMBL/GenBank/DDBJ databases">
        <title>Draft genome sequence of Clostridium hylemonae (DSM 15053).</title>
        <authorList>
            <person name="Sudarsanam P."/>
            <person name="Ley R."/>
            <person name="Guruge J."/>
            <person name="Turnbaugh P.J."/>
            <person name="Mahowald M."/>
            <person name="Liep D."/>
            <person name="Gordon J."/>
        </authorList>
    </citation>
    <scope>NUCLEOTIDE SEQUENCE</scope>
    <source>
        <strain evidence="2">DSM 15053</strain>
    </source>
</reference>
<comment type="caution">
    <text evidence="2">The sequence shown here is derived from an EMBL/GenBank/DDBJ whole genome shotgun (WGS) entry which is preliminary data.</text>
</comment>
<dbReference type="HOGENOM" id="CLU_1597906_0_0_9"/>
<feature type="non-terminal residue" evidence="2">
    <location>
        <position position="1"/>
    </location>
</feature>
<accession>C0C739</accession>
<keyword evidence="3" id="KW-1185">Reference proteome</keyword>
<name>C0C739_9FIRM</name>
<dbReference type="AlphaFoldDB" id="C0C739"/>
<feature type="compositionally biased region" description="Low complexity" evidence="1">
    <location>
        <begin position="59"/>
        <end position="97"/>
    </location>
</feature>
<dbReference type="eggNOG" id="COG1934">
    <property type="taxonomic scope" value="Bacteria"/>
</dbReference>
<dbReference type="RefSeq" id="WP_006445291.1">
    <property type="nucleotide sequence ID" value="NZ_GG657879.1"/>
</dbReference>